<protein>
    <submittedName>
        <fullName evidence="2">Uncharacterized protein</fullName>
    </submittedName>
</protein>
<evidence type="ECO:0000313" key="3">
    <source>
        <dbReference type="Proteomes" id="UP001066276"/>
    </source>
</evidence>
<proteinExistence type="predicted"/>
<evidence type="ECO:0000313" key="2">
    <source>
        <dbReference type="EMBL" id="KAJ1145839.1"/>
    </source>
</evidence>
<reference evidence="2" key="1">
    <citation type="journal article" date="2022" name="bioRxiv">
        <title>Sequencing and chromosome-scale assembly of the giantPleurodeles waltlgenome.</title>
        <authorList>
            <person name="Brown T."/>
            <person name="Elewa A."/>
            <person name="Iarovenko S."/>
            <person name="Subramanian E."/>
            <person name="Araus A.J."/>
            <person name="Petzold A."/>
            <person name="Susuki M."/>
            <person name="Suzuki K.-i.T."/>
            <person name="Hayashi T."/>
            <person name="Toyoda A."/>
            <person name="Oliveira C."/>
            <person name="Osipova E."/>
            <person name="Leigh N.D."/>
            <person name="Simon A."/>
            <person name="Yun M.H."/>
        </authorList>
    </citation>
    <scope>NUCLEOTIDE SEQUENCE</scope>
    <source>
        <strain evidence="2">20211129_DDA</strain>
        <tissue evidence="2">Liver</tissue>
    </source>
</reference>
<comment type="caution">
    <text evidence="2">The sequence shown here is derived from an EMBL/GenBank/DDBJ whole genome shotgun (WGS) entry which is preliminary data.</text>
</comment>
<gene>
    <name evidence="2" type="ORF">NDU88_012122</name>
</gene>
<feature type="compositionally biased region" description="Basic residues" evidence="1">
    <location>
        <begin position="1"/>
        <end position="23"/>
    </location>
</feature>
<organism evidence="2 3">
    <name type="scientific">Pleurodeles waltl</name>
    <name type="common">Iberian ribbed newt</name>
    <dbReference type="NCBI Taxonomy" id="8319"/>
    <lineage>
        <taxon>Eukaryota</taxon>
        <taxon>Metazoa</taxon>
        <taxon>Chordata</taxon>
        <taxon>Craniata</taxon>
        <taxon>Vertebrata</taxon>
        <taxon>Euteleostomi</taxon>
        <taxon>Amphibia</taxon>
        <taxon>Batrachia</taxon>
        <taxon>Caudata</taxon>
        <taxon>Salamandroidea</taxon>
        <taxon>Salamandridae</taxon>
        <taxon>Pleurodelinae</taxon>
        <taxon>Pleurodeles</taxon>
    </lineage>
</organism>
<dbReference type="EMBL" id="JANPWB010000010">
    <property type="protein sequence ID" value="KAJ1145839.1"/>
    <property type="molecule type" value="Genomic_DNA"/>
</dbReference>
<sequence length="76" mass="9285">MAMARQQKRRKKEGQSRWRTRRTNRQETERQRCVEDDRGTKTKPRRLEETENQKKTESQRIQSMEEGEDAQMPAMF</sequence>
<dbReference type="AlphaFoldDB" id="A0AAV7R134"/>
<accession>A0AAV7R134</accession>
<keyword evidence="3" id="KW-1185">Reference proteome</keyword>
<feature type="compositionally biased region" description="Basic and acidic residues" evidence="1">
    <location>
        <begin position="24"/>
        <end position="58"/>
    </location>
</feature>
<name>A0AAV7R134_PLEWA</name>
<dbReference type="Proteomes" id="UP001066276">
    <property type="component" value="Chromosome 6"/>
</dbReference>
<feature type="region of interest" description="Disordered" evidence="1">
    <location>
        <begin position="1"/>
        <end position="76"/>
    </location>
</feature>
<evidence type="ECO:0000256" key="1">
    <source>
        <dbReference type="SAM" id="MobiDB-lite"/>
    </source>
</evidence>